<proteinExistence type="inferred from homology"/>
<name>A0ABU5YZ96_9MYCO</name>
<dbReference type="CDD" id="cd09854">
    <property type="entry name" value="PIN_VapC-like"/>
    <property type="match status" value="1"/>
</dbReference>
<comment type="caution">
    <text evidence="8">The sequence shown here is derived from an EMBL/GenBank/DDBJ whole genome shotgun (WGS) entry which is preliminary data.</text>
</comment>
<evidence type="ECO:0000256" key="2">
    <source>
        <dbReference type="ARBA" id="ARBA00022722"/>
    </source>
</evidence>
<evidence type="ECO:0000256" key="5">
    <source>
        <dbReference type="ARBA" id="ARBA00022842"/>
    </source>
</evidence>
<accession>A0ABU5YZ96</accession>
<feature type="binding site" evidence="6">
    <location>
        <position position="96"/>
    </location>
    <ligand>
        <name>Mg(2+)</name>
        <dbReference type="ChEBI" id="CHEBI:18420"/>
    </ligand>
</feature>
<dbReference type="HAMAP" id="MF_00265">
    <property type="entry name" value="VapC_Nob1"/>
    <property type="match status" value="1"/>
</dbReference>
<sequence>MTTAVDASVLIAYFDANDTHHDAAVNVLAEAVRDDLVASAMTIAELLVVPARVGDDALRMAQEAFTRLEIGDEPFPEDAAVRLVRLRADSGLKMPDCCVLLAAETAGAETVATFDARLAKAARERGLEVAGIQA</sequence>
<reference evidence="8 9" key="1">
    <citation type="submission" date="2023-12" db="EMBL/GenBank/DDBJ databases">
        <title>Description of new species of Mycobacterium terrae complex isolated from sewage at the Sao Paulo Zoological Park Foundation in Brazil.</title>
        <authorList>
            <person name="Romagnoli C.L."/>
            <person name="Conceicao E.C."/>
            <person name="Machado E."/>
            <person name="Barreto L.B.P.F."/>
            <person name="Sharma A."/>
            <person name="Silva N.M."/>
            <person name="Marques L.E."/>
            <person name="Juliana M.A."/>
            <person name="Lourenco M.C.S."/>
            <person name="Digiampietri L.A."/>
            <person name="Suffys P.N."/>
            <person name="Viana-Niero C."/>
        </authorList>
    </citation>
    <scope>NUCLEOTIDE SEQUENCE [LARGE SCALE GENOMIC DNA]</scope>
    <source>
        <strain evidence="8 9">MYC017</strain>
    </source>
</reference>
<dbReference type="Pfam" id="PF01850">
    <property type="entry name" value="PIN"/>
    <property type="match status" value="1"/>
</dbReference>
<feature type="binding site" evidence="6">
    <location>
        <position position="6"/>
    </location>
    <ligand>
        <name>Mg(2+)</name>
        <dbReference type="ChEBI" id="CHEBI:18420"/>
    </ligand>
</feature>
<dbReference type="EMBL" id="JAYJJQ010000014">
    <property type="protein sequence ID" value="MEB3070472.1"/>
    <property type="molecule type" value="Genomic_DNA"/>
</dbReference>
<keyword evidence="2 6" id="KW-0540">Nuclease</keyword>
<keyword evidence="5 6" id="KW-0460">Magnesium</keyword>
<keyword evidence="1 6" id="KW-1277">Toxin-antitoxin system</keyword>
<evidence type="ECO:0000313" key="9">
    <source>
        <dbReference type="Proteomes" id="UP001299283"/>
    </source>
</evidence>
<feature type="domain" description="PIN" evidence="7">
    <location>
        <begin position="5"/>
        <end position="123"/>
    </location>
</feature>
<keyword evidence="6" id="KW-0800">Toxin</keyword>
<dbReference type="InterPro" id="IPR029060">
    <property type="entry name" value="PIN-like_dom_sf"/>
</dbReference>
<organism evidence="8 9">
    <name type="scientific">[Mycobacterium] vasticus</name>
    <dbReference type="NCBI Taxonomy" id="2875777"/>
    <lineage>
        <taxon>Bacteria</taxon>
        <taxon>Bacillati</taxon>
        <taxon>Actinomycetota</taxon>
        <taxon>Actinomycetes</taxon>
        <taxon>Mycobacteriales</taxon>
        <taxon>Mycobacteriaceae</taxon>
        <taxon>Mycolicibacter</taxon>
    </lineage>
</organism>
<dbReference type="SUPFAM" id="SSF88723">
    <property type="entry name" value="PIN domain-like"/>
    <property type="match status" value="1"/>
</dbReference>
<dbReference type="Gene3D" id="3.40.50.1010">
    <property type="entry name" value="5'-nuclease"/>
    <property type="match status" value="1"/>
</dbReference>
<dbReference type="RefSeq" id="WP_225399504.1">
    <property type="nucleotide sequence ID" value="NZ_JAYJJQ010000014.1"/>
</dbReference>
<evidence type="ECO:0000256" key="6">
    <source>
        <dbReference type="HAMAP-Rule" id="MF_00265"/>
    </source>
</evidence>
<keyword evidence="9" id="KW-1185">Reference proteome</keyword>
<comment type="function">
    <text evidence="6">Toxic component of a toxin-antitoxin (TA) system. An RNase.</text>
</comment>
<evidence type="ECO:0000259" key="7">
    <source>
        <dbReference type="Pfam" id="PF01850"/>
    </source>
</evidence>
<dbReference type="InterPro" id="IPR002716">
    <property type="entry name" value="PIN_dom"/>
</dbReference>
<evidence type="ECO:0000256" key="4">
    <source>
        <dbReference type="ARBA" id="ARBA00022801"/>
    </source>
</evidence>
<protein>
    <recommendedName>
        <fullName evidence="6">Ribonuclease VapC</fullName>
        <shortName evidence="6">RNase VapC</shortName>
        <ecNumber evidence="6">3.1.-.-</ecNumber>
    </recommendedName>
    <alternativeName>
        <fullName evidence="6">Toxin VapC</fullName>
    </alternativeName>
</protein>
<keyword evidence="3 6" id="KW-0479">Metal-binding</keyword>
<comment type="similarity">
    <text evidence="6">Belongs to the PINc/VapC protein family.</text>
</comment>
<keyword evidence="4 6" id="KW-0378">Hydrolase</keyword>
<gene>
    <name evidence="6" type="primary">vapC</name>
    <name evidence="8" type="ORF">K5L39_14875</name>
</gene>
<comment type="cofactor">
    <cofactor evidence="6">
        <name>Mg(2+)</name>
        <dbReference type="ChEBI" id="CHEBI:18420"/>
    </cofactor>
</comment>
<dbReference type="InterPro" id="IPR022907">
    <property type="entry name" value="VapC_family"/>
</dbReference>
<evidence type="ECO:0000313" key="8">
    <source>
        <dbReference type="EMBL" id="MEB3070472.1"/>
    </source>
</evidence>
<dbReference type="Proteomes" id="UP001299283">
    <property type="component" value="Unassembled WGS sequence"/>
</dbReference>
<dbReference type="EC" id="3.1.-.-" evidence="6"/>
<evidence type="ECO:0000256" key="3">
    <source>
        <dbReference type="ARBA" id="ARBA00022723"/>
    </source>
</evidence>
<evidence type="ECO:0000256" key="1">
    <source>
        <dbReference type="ARBA" id="ARBA00022649"/>
    </source>
</evidence>